<dbReference type="Pfam" id="PF01649">
    <property type="entry name" value="Ribosomal_S20p"/>
    <property type="match status" value="1"/>
</dbReference>
<dbReference type="NCBIfam" id="TIGR00029">
    <property type="entry name" value="S20"/>
    <property type="match status" value="1"/>
</dbReference>
<dbReference type="GO" id="GO:0019843">
    <property type="term" value="F:rRNA binding"/>
    <property type="evidence" value="ECO:0007669"/>
    <property type="project" value="UniProtKB-KW"/>
</dbReference>
<evidence type="ECO:0000256" key="7">
    <source>
        <dbReference type="ARBA" id="ARBA00035343"/>
    </source>
</evidence>
<dbReference type="SUPFAM" id="SSF46992">
    <property type="entry name" value="Ribosomal protein S20"/>
    <property type="match status" value="1"/>
</dbReference>
<dbReference type="GO" id="GO:0003735">
    <property type="term" value="F:structural constituent of ribosome"/>
    <property type="evidence" value="ECO:0007669"/>
    <property type="project" value="InterPro"/>
</dbReference>
<keyword evidence="9" id="KW-1185">Reference proteome</keyword>
<keyword evidence="5" id="KW-0687">Ribonucleoprotein</keyword>
<organism evidence="8 9">
    <name type="scientific">Candidatus Omnitrophus magneticus</name>
    <dbReference type="NCBI Taxonomy" id="1609969"/>
    <lineage>
        <taxon>Bacteria</taxon>
        <taxon>Pseudomonadati</taxon>
        <taxon>Candidatus Omnitrophota</taxon>
        <taxon>Candidatus Omnitrophus</taxon>
    </lineage>
</organism>
<dbReference type="GO" id="GO:1990904">
    <property type="term" value="C:ribonucleoprotein complex"/>
    <property type="evidence" value="ECO:0007669"/>
    <property type="project" value="UniProtKB-KW"/>
</dbReference>
<dbReference type="Gene3D" id="1.20.58.110">
    <property type="entry name" value="Ribosomal protein S20"/>
    <property type="match status" value="1"/>
</dbReference>
<dbReference type="Proteomes" id="UP000033428">
    <property type="component" value="Unassembled WGS sequence"/>
</dbReference>
<dbReference type="GO" id="GO:0006412">
    <property type="term" value="P:translation"/>
    <property type="evidence" value="ECO:0007669"/>
    <property type="project" value="InterPro"/>
</dbReference>
<evidence type="ECO:0000256" key="5">
    <source>
        <dbReference type="ARBA" id="ARBA00023274"/>
    </source>
</evidence>
<dbReference type="PATRIC" id="fig|1609969.3.peg.2267"/>
<accession>A0A0F0CL66</accession>
<keyword evidence="4 8" id="KW-0689">Ribosomal protein</keyword>
<evidence type="ECO:0000256" key="4">
    <source>
        <dbReference type="ARBA" id="ARBA00022980"/>
    </source>
</evidence>
<proteinExistence type="predicted"/>
<dbReference type="EMBL" id="JYNY01000420">
    <property type="protein sequence ID" value="KJJ84002.1"/>
    <property type="molecule type" value="Genomic_DNA"/>
</dbReference>
<evidence type="ECO:0000256" key="1">
    <source>
        <dbReference type="ARBA" id="ARBA00003134"/>
    </source>
</evidence>
<comment type="caution">
    <text evidence="8">The sequence shown here is derived from an EMBL/GenBank/DDBJ whole genome shotgun (WGS) entry which is preliminary data.</text>
</comment>
<comment type="function">
    <text evidence="1">Binds directly to 16S ribosomal RNA.</text>
</comment>
<name>A0A0F0CL66_9BACT</name>
<dbReference type="AlphaFoldDB" id="A0A0F0CL66"/>
<evidence type="ECO:0000256" key="2">
    <source>
        <dbReference type="ARBA" id="ARBA00022730"/>
    </source>
</evidence>
<dbReference type="InterPro" id="IPR002583">
    <property type="entry name" value="Ribosomal_bS20"/>
</dbReference>
<protein>
    <recommendedName>
        <fullName evidence="6">Small ribosomal subunit protein bS20</fullName>
    </recommendedName>
    <alternativeName>
        <fullName evidence="7">30S ribosomal protein S20</fullName>
    </alternativeName>
</protein>
<sequence length="62" mass="6800">MPTDLTNLVRDLDKAASKGIIHKKTASRKVSRAMRKSHAFICASSNLEAKKAQIDSESVKSE</sequence>
<keyword evidence="2" id="KW-0699">rRNA-binding</keyword>
<gene>
    <name evidence="8" type="ORF">OMAG_002130</name>
</gene>
<evidence type="ECO:0000313" key="9">
    <source>
        <dbReference type="Proteomes" id="UP000033428"/>
    </source>
</evidence>
<dbReference type="GO" id="GO:0005840">
    <property type="term" value="C:ribosome"/>
    <property type="evidence" value="ECO:0007669"/>
    <property type="project" value="UniProtKB-KW"/>
</dbReference>
<evidence type="ECO:0000313" key="8">
    <source>
        <dbReference type="EMBL" id="KJJ84002.1"/>
    </source>
</evidence>
<keyword evidence="3" id="KW-0694">RNA-binding</keyword>
<evidence type="ECO:0000256" key="6">
    <source>
        <dbReference type="ARBA" id="ARBA00035136"/>
    </source>
</evidence>
<dbReference type="InterPro" id="IPR036510">
    <property type="entry name" value="Ribosomal_bS20_sf"/>
</dbReference>
<evidence type="ECO:0000256" key="3">
    <source>
        <dbReference type="ARBA" id="ARBA00022884"/>
    </source>
</evidence>
<reference evidence="8 9" key="1">
    <citation type="submission" date="2015-02" db="EMBL/GenBank/DDBJ databases">
        <title>Single-cell genomics of uncultivated deep-branching MTB reveals a conserved set of magnetosome genes.</title>
        <authorList>
            <person name="Kolinko S."/>
            <person name="Richter M."/>
            <person name="Glockner F.O."/>
            <person name="Brachmann A."/>
            <person name="Schuler D."/>
        </authorList>
    </citation>
    <scope>NUCLEOTIDE SEQUENCE [LARGE SCALE GENOMIC DNA]</scope>
    <source>
        <strain evidence="8">SKK-01</strain>
    </source>
</reference>